<reference evidence="1" key="1">
    <citation type="submission" date="2017-08" db="EMBL/GenBank/DDBJ databases">
        <authorList>
            <person name="Polle J.E."/>
            <person name="Barry K."/>
            <person name="Cushman J."/>
            <person name="Schmutz J."/>
            <person name="Tran D."/>
            <person name="Hathwaick L.T."/>
            <person name="Yim W.C."/>
            <person name="Jenkins J."/>
            <person name="Mckie-Krisberg Z.M."/>
            <person name="Prochnik S."/>
            <person name="Lindquist E."/>
            <person name="Dockter R.B."/>
            <person name="Adam C."/>
            <person name="Molina H."/>
            <person name="Bunkerborg J."/>
            <person name="Jin E."/>
            <person name="Buchheim M."/>
            <person name="Magnuson J."/>
        </authorList>
    </citation>
    <scope>NUCLEOTIDE SEQUENCE</scope>
    <source>
        <strain evidence="1">CCAP 19/18</strain>
    </source>
</reference>
<name>A0ABQ7GKI8_DUNSA</name>
<keyword evidence="2" id="KW-1185">Reference proteome</keyword>
<proteinExistence type="predicted"/>
<evidence type="ECO:0000313" key="1">
    <source>
        <dbReference type="EMBL" id="KAF5835120.1"/>
    </source>
</evidence>
<gene>
    <name evidence="1" type="ORF">DUNSADRAFT_7879</name>
</gene>
<sequence>MWSNGLWKDLLGNNGQSLLDSPLLACPPLSSVPEKQVHEDPQVGLKRGLLHCLMRLSVTGEVLDDLEATLGPLPPSQQLSYDAISEVYTSDRALLACLPRHLLDKVWQGSQPGGSVHKMDPWTALQPFRDNRPINGGTGCTEEMVALVRGLNFELD</sequence>
<evidence type="ECO:0000313" key="2">
    <source>
        <dbReference type="Proteomes" id="UP000815325"/>
    </source>
</evidence>
<dbReference type="EMBL" id="MU069722">
    <property type="protein sequence ID" value="KAF5835120.1"/>
    <property type="molecule type" value="Genomic_DNA"/>
</dbReference>
<organism evidence="1 2">
    <name type="scientific">Dunaliella salina</name>
    <name type="common">Green alga</name>
    <name type="synonym">Protococcus salinus</name>
    <dbReference type="NCBI Taxonomy" id="3046"/>
    <lineage>
        <taxon>Eukaryota</taxon>
        <taxon>Viridiplantae</taxon>
        <taxon>Chlorophyta</taxon>
        <taxon>core chlorophytes</taxon>
        <taxon>Chlorophyceae</taxon>
        <taxon>CS clade</taxon>
        <taxon>Chlamydomonadales</taxon>
        <taxon>Dunaliellaceae</taxon>
        <taxon>Dunaliella</taxon>
    </lineage>
</organism>
<dbReference type="Proteomes" id="UP000815325">
    <property type="component" value="Unassembled WGS sequence"/>
</dbReference>
<accession>A0ABQ7GKI8</accession>
<protein>
    <submittedName>
        <fullName evidence="1">Uncharacterized protein</fullName>
    </submittedName>
</protein>
<comment type="caution">
    <text evidence="1">The sequence shown here is derived from an EMBL/GenBank/DDBJ whole genome shotgun (WGS) entry which is preliminary data.</text>
</comment>